<feature type="region of interest" description="Disordered" evidence="1">
    <location>
        <begin position="408"/>
        <end position="429"/>
    </location>
</feature>
<proteinExistence type="predicted"/>
<dbReference type="InterPro" id="IPR008475">
    <property type="entry name" value="PLipase_C_C"/>
</dbReference>
<feature type="domain" description="Thioester" evidence="5">
    <location>
        <begin position="87"/>
        <end position="188"/>
    </location>
</feature>
<dbReference type="Pfam" id="PF08341">
    <property type="entry name" value="TED"/>
    <property type="match status" value="1"/>
</dbReference>
<feature type="transmembrane region" description="Helical" evidence="2">
    <location>
        <begin position="439"/>
        <end position="458"/>
    </location>
</feature>
<feature type="chain" id="PRO_5041634632" evidence="3">
    <location>
        <begin position="31"/>
        <end position="467"/>
    </location>
</feature>
<keyword evidence="2" id="KW-0812">Transmembrane</keyword>
<dbReference type="NCBIfam" id="TIGR01167">
    <property type="entry name" value="LPXTG_anchor"/>
    <property type="match status" value="1"/>
</dbReference>
<dbReference type="GO" id="GO:0004629">
    <property type="term" value="F:phospholipase C activity"/>
    <property type="evidence" value="ECO:0007669"/>
    <property type="project" value="InterPro"/>
</dbReference>
<evidence type="ECO:0000256" key="3">
    <source>
        <dbReference type="SAM" id="SignalP"/>
    </source>
</evidence>
<keyword evidence="2" id="KW-0472">Membrane</keyword>
<feature type="signal peptide" evidence="3">
    <location>
        <begin position="1"/>
        <end position="30"/>
    </location>
</feature>
<dbReference type="Gene3D" id="1.10.150.480">
    <property type="match status" value="1"/>
</dbReference>
<keyword evidence="2" id="KW-1133">Transmembrane helix</keyword>
<gene>
    <name evidence="6" type="ORF">POF50_030925</name>
</gene>
<name>A0AA90H545_9ACTN</name>
<evidence type="ECO:0000256" key="1">
    <source>
        <dbReference type="SAM" id="MobiDB-lite"/>
    </source>
</evidence>
<keyword evidence="3" id="KW-0732">Signal</keyword>
<dbReference type="AlphaFoldDB" id="A0AA90H545"/>
<dbReference type="NCBIfam" id="NF041528">
    <property type="entry name" value="strep_LAETG"/>
    <property type="match status" value="1"/>
</dbReference>
<accession>A0AA90H545</accession>
<dbReference type="EMBL" id="JABXJJ020000050">
    <property type="protein sequence ID" value="MDI5973704.1"/>
    <property type="molecule type" value="Genomic_DNA"/>
</dbReference>
<organism evidence="6">
    <name type="scientific">Streptantibioticus silvisoli</name>
    <dbReference type="NCBI Taxonomy" id="2705255"/>
    <lineage>
        <taxon>Bacteria</taxon>
        <taxon>Bacillati</taxon>
        <taxon>Actinomycetota</taxon>
        <taxon>Actinomycetes</taxon>
        <taxon>Kitasatosporales</taxon>
        <taxon>Streptomycetaceae</taxon>
        <taxon>Streptantibioticus</taxon>
    </lineage>
</organism>
<dbReference type="Pfam" id="PF05506">
    <property type="entry name" value="PLipase_C_C"/>
    <property type="match status" value="1"/>
</dbReference>
<feature type="domain" description="Bacterial phospholipase C C-terminal" evidence="4">
    <location>
        <begin position="323"/>
        <end position="393"/>
    </location>
</feature>
<feature type="compositionally biased region" description="Low complexity" evidence="1">
    <location>
        <begin position="408"/>
        <end position="426"/>
    </location>
</feature>
<protein>
    <submittedName>
        <fullName evidence="6">LAETG motif-containing sortase-dependent surface protein</fullName>
    </submittedName>
</protein>
<dbReference type="InterPro" id="IPR013552">
    <property type="entry name" value="Thioester_dom"/>
</dbReference>
<dbReference type="GO" id="GO:0016042">
    <property type="term" value="P:lipid catabolic process"/>
    <property type="evidence" value="ECO:0007669"/>
    <property type="project" value="InterPro"/>
</dbReference>
<sequence length="467" mass="45917">MLTVGRRRTARLAAAALASGLLAMGTVAGAGSAVADGGAAPAAGGPLATLGALGHYETATIHDGNGSKQVPAVLLDLSVKDGGKLSAYCIDINRETDTGAAYQETAWNQSVLAANPDAGKVEWVLQNAYPKVDDLTQLGNEAGVKGLSQLDAEAATQVAIWTYSDHVNVTADNANAEKLAKYLIAAAAQQNASEPGPSLTVAPAVVSGKSGSKLGPVTVHTNGSSAQVSLSSTAPAGVKLVDASGKPVTTATDGEQLYVDVPAGTAAGSTTVQVQSTTTVPVGRAFNGTLRGAEAQTLILAGSSASTVSSAATATWAMQGPIPAVAASVDCAKGGVDLTSTNAGDQPFTYTVGGKQYTVAPGKSQTVLVPETEGKTYSIAVTGSNGFSKTFTGLLNCKVTGSGGAVASPTTSASAAPAPSAASGGTNLAETGSSSATPVIAGVAVLLVVVGGGTVFFLRKRKAGSVG</sequence>
<evidence type="ECO:0000259" key="5">
    <source>
        <dbReference type="Pfam" id="PF08341"/>
    </source>
</evidence>
<reference evidence="6" key="1">
    <citation type="submission" date="2023-05" db="EMBL/GenBank/DDBJ databases">
        <title>Streptantibioticus silvisoli sp. nov., acidotolerant actinomycetes 1 from pine litter.</title>
        <authorList>
            <person name="Swiecimska M."/>
            <person name="Golinska P."/>
            <person name="Sangal V."/>
            <person name="Wachnowicz B."/>
            <person name="Goodfellow M."/>
        </authorList>
    </citation>
    <scope>NUCLEOTIDE SEQUENCE</scope>
    <source>
        <strain evidence="6">SL13</strain>
    </source>
</reference>
<dbReference type="RefSeq" id="WP_271318578.1">
    <property type="nucleotide sequence ID" value="NZ_JABXJJ020000050.1"/>
</dbReference>
<evidence type="ECO:0000256" key="2">
    <source>
        <dbReference type="SAM" id="Phobius"/>
    </source>
</evidence>
<dbReference type="InterPro" id="IPR023849">
    <property type="entry name" value="TQXA_dom"/>
</dbReference>
<comment type="caution">
    <text evidence="6">The sequence shown here is derived from an EMBL/GenBank/DDBJ whole genome shotgun (WGS) entry which is preliminary data.</text>
</comment>
<evidence type="ECO:0000313" key="6">
    <source>
        <dbReference type="EMBL" id="MDI5973704.1"/>
    </source>
</evidence>
<dbReference type="NCBIfam" id="TIGR03934">
    <property type="entry name" value="TQXA_dom"/>
    <property type="match status" value="1"/>
</dbReference>
<evidence type="ECO:0000259" key="4">
    <source>
        <dbReference type="Pfam" id="PF05506"/>
    </source>
</evidence>